<dbReference type="Proteomes" id="UP000007819">
    <property type="component" value="Chromosome A1"/>
</dbReference>
<dbReference type="Gene3D" id="6.10.140.1320">
    <property type="match status" value="1"/>
</dbReference>
<sequence>MADSDKGNDAALEWLKKKTDKGQKAEYQIRAEMEDVGNKFLRKFKENPLVPIGALVTVGFLSVGLKSMYDGNRVRSQMMMRGRIAAQGFTVIAILGGLFYQGMTALKETEDDTPHEAGLK</sequence>
<name>A0A8R1W2C9_ACYPI</name>
<evidence type="ECO:0000256" key="5">
    <source>
        <dbReference type="SAM" id="Phobius"/>
    </source>
</evidence>
<feature type="transmembrane region" description="Helical" evidence="5">
    <location>
        <begin position="81"/>
        <end position="100"/>
    </location>
</feature>
<dbReference type="GO" id="GO:0097250">
    <property type="term" value="P:mitochondrial respirasome assembly"/>
    <property type="evidence" value="ECO:0007669"/>
    <property type="project" value="TreeGrafter"/>
</dbReference>
<comment type="subcellular location">
    <subcellularLocation>
        <location evidence="1">Mitochondrion membrane</location>
    </subcellularLocation>
</comment>
<dbReference type="InterPro" id="IPR050355">
    <property type="entry name" value="RCF1"/>
</dbReference>
<dbReference type="PANTHER" id="PTHR12297">
    <property type="entry name" value="HYPOXIA-INDUCBILE GENE 1 HIG1 -RELATED"/>
    <property type="match status" value="1"/>
</dbReference>
<dbReference type="OrthoDB" id="6604018at2759"/>
<protein>
    <recommendedName>
        <fullName evidence="6">HIG1 domain-containing protein</fullName>
    </recommendedName>
</protein>
<dbReference type="GeneID" id="100163016"/>
<evidence type="ECO:0000256" key="4">
    <source>
        <dbReference type="ARBA" id="ARBA00023136"/>
    </source>
</evidence>
<dbReference type="PROSITE" id="PS51503">
    <property type="entry name" value="HIG1"/>
    <property type="match status" value="1"/>
</dbReference>
<evidence type="ECO:0000313" key="8">
    <source>
        <dbReference type="Proteomes" id="UP000007819"/>
    </source>
</evidence>
<feature type="domain" description="HIG1" evidence="6">
    <location>
        <begin position="20"/>
        <end position="112"/>
    </location>
</feature>
<evidence type="ECO:0000256" key="3">
    <source>
        <dbReference type="ARBA" id="ARBA00022989"/>
    </source>
</evidence>
<keyword evidence="3 5" id="KW-1133">Transmembrane helix</keyword>
<dbReference type="AlphaFoldDB" id="A0A8R1W2C9"/>
<dbReference type="KEGG" id="api:100163016"/>
<evidence type="ECO:0000313" key="7">
    <source>
        <dbReference type="EnsemblMetazoa" id="XP_001950247.1"/>
    </source>
</evidence>
<evidence type="ECO:0000256" key="1">
    <source>
        <dbReference type="ARBA" id="ARBA00004325"/>
    </source>
</evidence>
<dbReference type="PANTHER" id="PTHR12297:SF18">
    <property type="entry name" value="HIG1 DOMAIN FAMILY MEMBER 2A"/>
    <property type="match status" value="1"/>
</dbReference>
<keyword evidence="8" id="KW-1185">Reference proteome</keyword>
<feature type="transmembrane region" description="Helical" evidence="5">
    <location>
        <begin position="49"/>
        <end position="69"/>
    </location>
</feature>
<dbReference type="GO" id="GO:0031966">
    <property type="term" value="C:mitochondrial membrane"/>
    <property type="evidence" value="ECO:0007669"/>
    <property type="project" value="UniProtKB-SubCell"/>
</dbReference>
<reference evidence="7" key="2">
    <citation type="submission" date="2022-06" db="UniProtKB">
        <authorList>
            <consortium name="EnsemblMetazoa"/>
        </authorList>
    </citation>
    <scope>IDENTIFICATION</scope>
</reference>
<evidence type="ECO:0000259" key="6">
    <source>
        <dbReference type="PROSITE" id="PS51503"/>
    </source>
</evidence>
<dbReference type="InterPro" id="IPR007667">
    <property type="entry name" value="Hypoxia_induced_domain"/>
</dbReference>
<proteinExistence type="predicted"/>
<dbReference type="Pfam" id="PF04588">
    <property type="entry name" value="HIG_1_N"/>
    <property type="match status" value="1"/>
</dbReference>
<organism evidence="7 8">
    <name type="scientific">Acyrthosiphon pisum</name>
    <name type="common">Pea aphid</name>
    <dbReference type="NCBI Taxonomy" id="7029"/>
    <lineage>
        <taxon>Eukaryota</taxon>
        <taxon>Metazoa</taxon>
        <taxon>Ecdysozoa</taxon>
        <taxon>Arthropoda</taxon>
        <taxon>Hexapoda</taxon>
        <taxon>Insecta</taxon>
        <taxon>Pterygota</taxon>
        <taxon>Neoptera</taxon>
        <taxon>Paraneoptera</taxon>
        <taxon>Hemiptera</taxon>
        <taxon>Sternorrhyncha</taxon>
        <taxon>Aphidomorpha</taxon>
        <taxon>Aphidoidea</taxon>
        <taxon>Aphididae</taxon>
        <taxon>Macrosiphini</taxon>
        <taxon>Acyrthosiphon</taxon>
    </lineage>
</organism>
<accession>A0A8R1W2C9</accession>
<dbReference type="EnsemblMetazoa" id="XM_001950212.5">
    <property type="protein sequence ID" value="XP_001950247.1"/>
    <property type="gene ID" value="LOC100163016"/>
</dbReference>
<keyword evidence="2 5" id="KW-0812">Transmembrane</keyword>
<reference evidence="8" key="1">
    <citation type="submission" date="2010-06" db="EMBL/GenBank/DDBJ databases">
        <authorList>
            <person name="Jiang H."/>
            <person name="Abraham K."/>
            <person name="Ali S."/>
            <person name="Alsbrooks S.L."/>
            <person name="Anim B.N."/>
            <person name="Anosike U.S."/>
            <person name="Attaway T."/>
            <person name="Bandaranaike D.P."/>
            <person name="Battles P.K."/>
            <person name="Bell S.N."/>
            <person name="Bell A.V."/>
            <person name="Beltran B."/>
            <person name="Bickham C."/>
            <person name="Bustamante Y."/>
            <person name="Caleb T."/>
            <person name="Canada A."/>
            <person name="Cardenas V."/>
            <person name="Carter K."/>
            <person name="Chacko J."/>
            <person name="Chandrabose M.N."/>
            <person name="Chavez D."/>
            <person name="Chavez A."/>
            <person name="Chen L."/>
            <person name="Chu H.-S."/>
            <person name="Claassen K.J."/>
            <person name="Cockrell R."/>
            <person name="Collins M."/>
            <person name="Cooper J.A."/>
            <person name="Cree A."/>
            <person name="Curry S.M."/>
            <person name="Da Y."/>
            <person name="Dao M.D."/>
            <person name="Das B."/>
            <person name="Davila M.-L."/>
            <person name="Davy-Carroll L."/>
            <person name="Denson S."/>
            <person name="Dinh H."/>
            <person name="Ebong V.E."/>
            <person name="Edwards J.R."/>
            <person name="Egan A."/>
            <person name="El-Daye J."/>
            <person name="Escobedo L."/>
            <person name="Fernandez S."/>
            <person name="Fernando P.R."/>
            <person name="Flagg N."/>
            <person name="Forbes L.D."/>
            <person name="Fowler R.G."/>
            <person name="Fu Q."/>
            <person name="Gabisi R.A."/>
            <person name="Ganer J."/>
            <person name="Garbino Pronczuk A."/>
            <person name="Garcia R.M."/>
            <person name="Garner T."/>
            <person name="Garrett T.E."/>
            <person name="Gonzalez D.A."/>
            <person name="Hamid H."/>
            <person name="Hawkins E.S."/>
            <person name="Hirani K."/>
            <person name="Hogues M.E."/>
            <person name="Hollins B."/>
            <person name="Hsiao C.-H."/>
            <person name="Jabil R."/>
            <person name="James M.L."/>
            <person name="Jhangiani S.N."/>
            <person name="Johnson B."/>
            <person name="Johnson Q."/>
            <person name="Joshi V."/>
            <person name="Kalu J.B."/>
            <person name="Kam C."/>
            <person name="Kashfia A."/>
            <person name="Keebler J."/>
            <person name="Kisamo H."/>
            <person name="Kovar C.L."/>
            <person name="Lago L.A."/>
            <person name="Lai C.-Y."/>
            <person name="Laidlaw J."/>
            <person name="Lara F."/>
            <person name="Le T.-K."/>
            <person name="Lee S.L."/>
            <person name="Legall F.H."/>
            <person name="Lemon S.J."/>
            <person name="Lewis L.R."/>
            <person name="Li B."/>
            <person name="Liu Y."/>
            <person name="Liu Y.-S."/>
            <person name="Lopez J."/>
            <person name="Lozado R.J."/>
            <person name="Lu J."/>
            <person name="Madu R.C."/>
            <person name="Maheshwari M."/>
            <person name="Maheshwari R."/>
            <person name="Malloy K."/>
            <person name="Martinez E."/>
            <person name="Mathew T."/>
            <person name="Mercado I.C."/>
            <person name="Mercado C."/>
            <person name="Meyer B."/>
            <person name="Montgomery K."/>
            <person name="Morgan M.B."/>
            <person name="Munidasa M."/>
            <person name="Nazareth L.V."/>
            <person name="Nelson J."/>
            <person name="Ng B.M."/>
            <person name="Nguyen N.B."/>
            <person name="Nguyen P.Q."/>
            <person name="Nguyen T."/>
            <person name="Obregon M."/>
            <person name="Okwuonu G.O."/>
            <person name="Onwere C.G."/>
            <person name="Orozco G."/>
            <person name="Parra A."/>
            <person name="Patel S."/>
            <person name="Patil S."/>
            <person name="Perez A."/>
            <person name="Perez Y."/>
            <person name="Pham C."/>
            <person name="Primus E.L."/>
            <person name="Pu L.-L."/>
            <person name="Puazo M."/>
            <person name="Qin X."/>
            <person name="Quiroz J.B."/>
            <person name="Reese J."/>
            <person name="Richards S."/>
            <person name="Rives C.M."/>
            <person name="Robberts R."/>
            <person name="Ruiz S.J."/>
            <person name="Ruiz M.J."/>
            <person name="Santibanez J."/>
            <person name="Schneider B.W."/>
            <person name="Sisson I."/>
            <person name="Smith M."/>
            <person name="Sodergren E."/>
            <person name="Song X.-Z."/>
            <person name="Song B.B."/>
            <person name="Summersgill H."/>
            <person name="Thelus R."/>
            <person name="Thornton R.D."/>
            <person name="Trejos Z.Y."/>
            <person name="Usmani K."/>
            <person name="Vattathil S."/>
            <person name="Villasana D."/>
            <person name="Walker D.L."/>
            <person name="Wang S."/>
            <person name="Wang K."/>
            <person name="White C.S."/>
            <person name="Williams A.C."/>
            <person name="Williamson J."/>
            <person name="Wilson K."/>
            <person name="Woghiren I.O."/>
            <person name="Woodworth J.R."/>
            <person name="Worley K.C."/>
            <person name="Wright R.A."/>
            <person name="Wu W."/>
            <person name="Young L."/>
            <person name="Zhang L."/>
            <person name="Zhang J."/>
            <person name="Zhu Y."/>
            <person name="Muzny D.M."/>
            <person name="Weinstock G."/>
            <person name="Gibbs R.A."/>
        </authorList>
    </citation>
    <scope>NUCLEOTIDE SEQUENCE [LARGE SCALE GENOMIC DNA]</scope>
    <source>
        <strain evidence="8">LSR1</strain>
    </source>
</reference>
<dbReference type="RefSeq" id="XP_001950247.1">
    <property type="nucleotide sequence ID" value="XM_001950212.4"/>
</dbReference>
<evidence type="ECO:0000256" key="2">
    <source>
        <dbReference type="ARBA" id="ARBA00022692"/>
    </source>
</evidence>
<keyword evidence="4 5" id="KW-0472">Membrane</keyword>